<dbReference type="AlphaFoldDB" id="A0A4Y6V7G0"/>
<keyword evidence="2" id="KW-1185">Reference proteome</keyword>
<name>A0A4Y6V7G0_9PROT</name>
<dbReference type="Proteomes" id="UP000317214">
    <property type="component" value="Chromosome"/>
</dbReference>
<dbReference type="KEGG" id="ntn:D5366_02205"/>
<organism evidence="1 2">
    <name type="scientific">Neokomagataea tanensis</name>
    <dbReference type="NCBI Taxonomy" id="661191"/>
    <lineage>
        <taxon>Bacteria</taxon>
        <taxon>Pseudomonadati</taxon>
        <taxon>Pseudomonadota</taxon>
        <taxon>Alphaproteobacteria</taxon>
        <taxon>Acetobacterales</taxon>
        <taxon>Acetobacteraceae</taxon>
        <taxon>Neokomagataea</taxon>
    </lineage>
</organism>
<protein>
    <submittedName>
        <fullName evidence="1">DUF2987 domain-containing protein</fullName>
    </submittedName>
</protein>
<proteinExistence type="predicted"/>
<accession>A0A4Y6V7G0</accession>
<sequence length="245" mass="27532">MRKIYAILFLGFLIVQPLWADETIEVAGRRVHKVADYKRLIRVSDRFQKFPERARHGLSLVFVGETEPDHGLPSTAGLVVHTMRGDIPLYRGNDPDLHVPMDDALRLENPPVLQTSAEDKTVVNQIFLQVAAPDPTRFTGEDARHWLEQVNACVEDITGFVLAVFMPDAHRMQLAVAPSSRLEVTEGGTTRLLVDNGGATSYLYNFRPQDFSEDAVFHASKPLVWVRVLAPGNPKVRFVQEKEAH</sequence>
<dbReference type="OrthoDB" id="7265881at2"/>
<evidence type="ECO:0000313" key="1">
    <source>
        <dbReference type="EMBL" id="QDH24265.1"/>
    </source>
</evidence>
<dbReference type="RefSeq" id="WP_141492101.1">
    <property type="nucleotide sequence ID" value="NZ_CP032485.1"/>
</dbReference>
<dbReference type="EMBL" id="CP032485">
    <property type="protein sequence ID" value="QDH24265.1"/>
    <property type="molecule type" value="Genomic_DNA"/>
</dbReference>
<reference evidence="1 2" key="1">
    <citation type="submission" date="2018-09" db="EMBL/GenBank/DDBJ databases">
        <title>The complete genome sequence of Neokomagataea tanensis NBRC 106556(T).</title>
        <authorList>
            <person name="Chua K.-O."/>
            <person name="See-Too W.-S."/>
            <person name="Hong K.-W."/>
            <person name="Yin W.-F."/>
            <person name="Chan K.-G."/>
        </authorList>
    </citation>
    <scope>NUCLEOTIDE SEQUENCE [LARGE SCALE GENOMIC DNA]</scope>
    <source>
        <strain evidence="2">AH13 \ NBRC 106556</strain>
    </source>
</reference>
<gene>
    <name evidence="1" type="ORF">D5366_02205</name>
</gene>
<evidence type="ECO:0000313" key="2">
    <source>
        <dbReference type="Proteomes" id="UP000317214"/>
    </source>
</evidence>